<proteinExistence type="predicted"/>
<gene>
    <name evidence="2" type="ORF">A8C75_21960</name>
</gene>
<keyword evidence="3" id="KW-1185">Reference proteome</keyword>
<evidence type="ECO:0000313" key="2">
    <source>
        <dbReference type="EMBL" id="ANG64882.1"/>
    </source>
</evidence>
<dbReference type="Proteomes" id="UP000078070">
    <property type="component" value="Chromosome"/>
</dbReference>
<dbReference type="InterPro" id="IPR048987">
    <property type="entry name" value="PIN-TPR-GreABC"/>
</dbReference>
<organism evidence="2 3">
    <name type="scientific">Marinobacterium aestuarii</name>
    <dbReference type="NCBI Taxonomy" id="1821621"/>
    <lineage>
        <taxon>Bacteria</taxon>
        <taxon>Pseudomonadati</taxon>
        <taxon>Pseudomonadota</taxon>
        <taxon>Gammaproteobacteria</taxon>
        <taxon>Oceanospirillales</taxon>
        <taxon>Oceanospirillaceae</taxon>
        <taxon>Marinobacterium</taxon>
    </lineage>
</organism>
<sequence>MHTVQFEITKPTDESAFEDMCANIYGDVYDDKTPTLNGRRGQAQAGIDVFVDSAQGRIGIQCKRYVDGALKLKHVVTEIERADKANVPIAKLIVATTAESDVKLIREVQDLSDQRVKASGFPVIVQFWNDLCRYIRKSGELQRDYAPNAPGAMFSRQEESSVALMVQMKSMQSLLDVVSGLPGSRPEAVGSYLSNQLDAVNERLKQCQFRDALDDINRLASTFEVFDDHQKARWYVQRGICTWQLGDDASASADFLKGAELYPDDEKMAAAGIRGQLLRGDIPTAIEAGERALESFPASAHVWLAYANAKMLTGKHLGITDAPVAIRDNCDVLQLVAISRQQAGDLDGAIALIRRALENPDAGFFVRRVALALTLEAATTDPIRCHYGLLPADQISALDQAVAQLTPRQERLWPVQIPEGREDAAAHLGFAYIVLNRPGDTLDLFDEARSADMLSPRLKRVALEAYRCLNRIDELLRDGRDWLASLDKESLFLVAEAAAHSGDIDLMNAVAKTVAGLPFLDYETESLIVALKWDALWWSRDGREQAILEVKQANVSTSDSLPLVCGAAQILHRAGEEAECDATVSHAIELLDDGSPGPDVLHVAELLYMVGRYREASQYYERFADKGQRSFLHARLLACFVKSGERRRALELVRSLPGDWAADDQLRSLALELGQIAADFELLDPLAEVQCERSPNVAGGWLLRLSLDLKTKKLHRFHLTLAGLPEALEGTHTQITQIAALEIKYGLPLSGMKRLYRLFRQHLDELEAATCYFMGIVMAPADLTDMEEVLPSVTEGTAVRLEPEYGDIITVAIDPQNTAPLPARDSFYSAESPEVDWLLGAEVGDVIEHPGPFGTYRKYRVQAITSVYRYLLQVAEGKFRTSLTSDAVIASVPIARTKQGTDFSHMHAMLKRQTEHINTVFRSYGEGPLTLGILSLLLNRNVVDIVNGWSSDDVPLFVCSGTIDGRQAAITLLEREDASYVVDAATLAELVWLRCQRALAVLPKVYCSNQTLALLESKLEEAQSERSSGQVYDAGDSMQYIEFTEKDRERRIDYCRNIVATVHEYCEVVPAYGPQTLPPKLHNFDSVLAEEEYSAVLLAAERDATLLTVDGRLAQMVVEILEIYTVWPQVLLYQAAKQDSIMARAYHIASVQEFVANRDFISLGAYDLLLMCSQGGAFLRKGLQRFKNFLANPNTELQGAATILFEFLELQAGHRTQLKAFLELLSHVVEATLRHPRCNAQELRLRADSFADDIASIQAGPDFPCPIMSRTRRVRYETIRKLLLDTIDSAFTLATQPPRRRAIKLKVLMGTTPPSLIFDGDVPEPVDDTMDTHSAPLTPDNQTITGEDSVTSAAAAYLIDQ</sequence>
<dbReference type="STRING" id="1821621.A8C75_21960"/>
<dbReference type="OrthoDB" id="7013802at2"/>
<evidence type="ECO:0000259" key="1">
    <source>
        <dbReference type="Pfam" id="PF20698"/>
    </source>
</evidence>
<dbReference type="SUPFAM" id="SSF48452">
    <property type="entry name" value="TPR-like"/>
    <property type="match status" value="2"/>
</dbReference>
<dbReference type="InterPro" id="IPR011990">
    <property type="entry name" value="TPR-like_helical_dom_sf"/>
</dbReference>
<feature type="domain" description="PIN" evidence="1">
    <location>
        <begin position="981"/>
        <end position="1116"/>
    </location>
</feature>
<dbReference type="Pfam" id="PF20698">
    <property type="entry name" value="PIN-TPR-GreABC"/>
    <property type="match status" value="1"/>
</dbReference>
<dbReference type="Gene3D" id="1.25.40.10">
    <property type="entry name" value="Tetratricopeptide repeat domain"/>
    <property type="match status" value="2"/>
</dbReference>
<reference evidence="2 3" key="2">
    <citation type="journal article" date="2018" name="Int. J. Syst. Evol. Microbiol.">
        <title>Marinobacterium aestuarii sp. nov., a benzene-degrading marine bacterium isolated from estuary sediment.</title>
        <authorList>
            <person name="Bae S.S."/>
            <person name="Jung J."/>
            <person name="Chung D."/>
            <person name="Baek K."/>
        </authorList>
    </citation>
    <scope>NUCLEOTIDE SEQUENCE [LARGE SCALE GENOMIC DNA]</scope>
    <source>
        <strain evidence="2 3">ST58-10</strain>
    </source>
</reference>
<evidence type="ECO:0000313" key="3">
    <source>
        <dbReference type="Proteomes" id="UP000078070"/>
    </source>
</evidence>
<accession>A0A1A9F481</accession>
<name>A0A1A9F481_9GAMM</name>
<reference evidence="3" key="1">
    <citation type="submission" date="2016-05" db="EMBL/GenBank/DDBJ databases">
        <authorList>
            <person name="Baek K."/>
            <person name="Yang S.-J."/>
        </authorList>
    </citation>
    <scope>NUCLEOTIDE SEQUENCE [LARGE SCALE GENOMIC DNA]</scope>
    <source>
        <strain evidence="3">ST58-10</strain>
    </source>
</reference>
<dbReference type="EMBL" id="CP015839">
    <property type="protein sequence ID" value="ANG64882.1"/>
    <property type="molecule type" value="Genomic_DNA"/>
</dbReference>
<dbReference type="RefSeq" id="WP_067386574.1">
    <property type="nucleotide sequence ID" value="NZ_CP015839.1"/>
</dbReference>
<dbReference type="KEGG" id="mars:A8C75_21960"/>
<protein>
    <recommendedName>
        <fullName evidence="1">PIN domain-containing protein</fullName>
    </recommendedName>
</protein>